<protein>
    <submittedName>
        <fullName evidence="2">Uncharacterized protein</fullName>
    </submittedName>
</protein>
<evidence type="ECO:0000256" key="1">
    <source>
        <dbReference type="SAM" id="Coils"/>
    </source>
</evidence>
<feature type="coiled-coil region" evidence="1">
    <location>
        <begin position="196"/>
        <end position="226"/>
    </location>
</feature>
<keyword evidence="3" id="KW-1185">Reference proteome</keyword>
<keyword evidence="1" id="KW-0175">Coiled coil</keyword>
<accession>A0A3D9B2F4</accession>
<dbReference type="Proteomes" id="UP000256257">
    <property type="component" value="Unassembled WGS sequence"/>
</dbReference>
<evidence type="ECO:0000313" key="3">
    <source>
        <dbReference type="Proteomes" id="UP000256257"/>
    </source>
</evidence>
<evidence type="ECO:0000313" key="2">
    <source>
        <dbReference type="EMBL" id="REC47527.1"/>
    </source>
</evidence>
<proteinExistence type="predicted"/>
<reference evidence="2 3" key="1">
    <citation type="submission" date="2018-06" db="EMBL/GenBank/DDBJ databases">
        <title>Novel Chryseobacterium species.</title>
        <authorList>
            <person name="Newman J."/>
            <person name="Hugo C."/>
            <person name="Oosthuizen L."/>
            <person name="Charimba G."/>
        </authorList>
    </citation>
    <scope>NUCLEOTIDE SEQUENCE [LARGE SCALE GENOMIC DNA]</scope>
    <source>
        <strain evidence="2 3">7_F195</strain>
    </source>
</reference>
<organism evidence="2 3">
    <name type="scientific">Chryseobacterium pennipullorum</name>
    <dbReference type="NCBI Taxonomy" id="2258963"/>
    <lineage>
        <taxon>Bacteria</taxon>
        <taxon>Pseudomonadati</taxon>
        <taxon>Bacteroidota</taxon>
        <taxon>Flavobacteriia</taxon>
        <taxon>Flavobacteriales</taxon>
        <taxon>Weeksellaceae</taxon>
        <taxon>Chryseobacterium group</taxon>
        <taxon>Chryseobacterium</taxon>
    </lineage>
</organism>
<dbReference type="AlphaFoldDB" id="A0A3D9B2F4"/>
<dbReference type="RefSeq" id="WP_115928320.1">
    <property type="nucleotide sequence ID" value="NZ_QNVV01000008.1"/>
</dbReference>
<dbReference type="OrthoDB" id="9777694at2"/>
<name>A0A3D9B2F4_9FLAO</name>
<sequence length="272" mass="33188">MFKTIPRQEIEDRIKEIENDKCAPIKFLKRLSNPHEITSNTKDWFESAENYWEKKARKKLIVPIAVDKKYLARTLLIVDFLVKLIEFRGHHFGFDINDQNIIKILDREIHLSIRNVGKYVTNDDSKYSSRDFVMTEFLCVQMYEDTWNRKEWKDTPYSAIEEKLIRVVAYIELYAKYSHEYHLELKESWRKQAIIREQEKEKQKKIEDEKREVENLMIDAENFDKSQRILNYLNERKRFLLENNLYTENQQKYYEWGVRQCNLLNPLFKIEK</sequence>
<dbReference type="EMBL" id="QNVV01000008">
    <property type="protein sequence ID" value="REC47527.1"/>
    <property type="molecule type" value="Genomic_DNA"/>
</dbReference>
<comment type="caution">
    <text evidence="2">The sequence shown here is derived from an EMBL/GenBank/DDBJ whole genome shotgun (WGS) entry which is preliminary data.</text>
</comment>
<gene>
    <name evidence="2" type="ORF">DRF67_10825</name>
</gene>